<sequence>MADHHAFDKSRDSRRKKFFTSNRDKEEKHYGARRLPIILTKPESEREGRVNKGKLLDGQEKPLSQPTIILRTREGDNRALSPSQRSLPTSRFPYCTRCSISKVQNSRHLNYNRTNTNCILMQNLKKQKNMKISWLEYLQQMDFFF</sequence>
<dbReference type="EMBL" id="GEDC01009973">
    <property type="protein sequence ID" value="JAS27325.1"/>
    <property type="molecule type" value="Transcribed_RNA"/>
</dbReference>
<feature type="compositionally biased region" description="Basic and acidic residues" evidence="1">
    <location>
        <begin position="42"/>
        <end position="60"/>
    </location>
</feature>
<proteinExistence type="predicted"/>
<name>A0A1B6DNR5_9HEMI</name>
<dbReference type="AlphaFoldDB" id="A0A1B6DNR5"/>
<evidence type="ECO:0000313" key="2">
    <source>
        <dbReference type="EMBL" id="JAS27325.1"/>
    </source>
</evidence>
<feature type="region of interest" description="Disordered" evidence="1">
    <location>
        <begin position="1"/>
        <end position="86"/>
    </location>
</feature>
<feature type="compositionally biased region" description="Basic and acidic residues" evidence="1">
    <location>
        <begin position="1"/>
        <end position="11"/>
    </location>
</feature>
<organism evidence="2">
    <name type="scientific">Clastoptera arizonana</name>
    <name type="common">Arizona spittle bug</name>
    <dbReference type="NCBI Taxonomy" id="38151"/>
    <lineage>
        <taxon>Eukaryota</taxon>
        <taxon>Metazoa</taxon>
        <taxon>Ecdysozoa</taxon>
        <taxon>Arthropoda</taxon>
        <taxon>Hexapoda</taxon>
        <taxon>Insecta</taxon>
        <taxon>Pterygota</taxon>
        <taxon>Neoptera</taxon>
        <taxon>Paraneoptera</taxon>
        <taxon>Hemiptera</taxon>
        <taxon>Auchenorrhyncha</taxon>
        <taxon>Cercopoidea</taxon>
        <taxon>Clastopteridae</taxon>
        <taxon>Clastoptera</taxon>
    </lineage>
</organism>
<reference evidence="2" key="1">
    <citation type="submission" date="2015-12" db="EMBL/GenBank/DDBJ databases">
        <title>De novo transcriptome assembly of four potential Pierce s Disease insect vectors from Arizona vineyards.</title>
        <authorList>
            <person name="Tassone E.E."/>
        </authorList>
    </citation>
    <scope>NUCLEOTIDE SEQUENCE</scope>
</reference>
<gene>
    <name evidence="2" type="ORF">g.10653</name>
</gene>
<protein>
    <submittedName>
        <fullName evidence="2">Uncharacterized protein</fullName>
    </submittedName>
</protein>
<evidence type="ECO:0000256" key="1">
    <source>
        <dbReference type="SAM" id="MobiDB-lite"/>
    </source>
</evidence>
<accession>A0A1B6DNR5</accession>